<sequence>MHLLVVFYISLLHLCWVLRLIWLSGLTSSRTNWWLSALLFNAGLLFKESRRRNQDLIGLGTVQILVVDITWIFCSRHRTLGNAIPPQRTYNPRRMLGVLGCKPGTRLGAHGRGKSANECVQAYPSVPREVVAACIIQANGEISGQVTCQFLSPPFHPTASQAFPRLLPFFDICVQRSLNWIWTHTPCLTATYTMAVRHRGH</sequence>
<dbReference type="RefSeq" id="XP_060285761.1">
    <property type="nucleotide sequence ID" value="XM_060427280.1"/>
</dbReference>
<keyword evidence="1" id="KW-0812">Transmembrane</keyword>
<dbReference type="GeneID" id="85310467"/>
<keyword evidence="3" id="KW-1185">Reference proteome</keyword>
<evidence type="ECO:0000313" key="2">
    <source>
        <dbReference type="EMBL" id="KAK1769548.1"/>
    </source>
</evidence>
<name>A0AAJ0C5U9_9PEZI</name>
<feature type="transmembrane region" description="Helical" evidence="1">
    <location>
        <begin position="56"/>
        <end position="73"/>
    </location>
</feature>
<dbReference type="EMBL" id="MU839002">
    <property type="protein sequence ID" value="KAK1769548.1"/>
    <property type="molecule type" value="Genomic_DNA"/>
</dbReference>
<accession>A0AAJ0C5U9</accession>
<gene>
    <name evidence="2" type="ORF">QBC33DRAFT_531138</name>
</gene>
<organism evidence="2 3">
    <name type="scientific">Phialemonium atrogriseum</name>
    <dbReference type="NCBI Taxonomy" id="1093897"/>
    <lineage>
        <taxon>Eukaryota</taxon>
        <taxon>Fungi</taxon>
        <taxon>Dikarya</taxon>
        <taxon>Ascomycota</taxon>
        <taxon>Pezizomycotina</taxon>
        <taxon>Sordariomycetes</taxon>
        <taxon>Sordariomycetidae</taxon>
        <taxon>Cephalothecales</taxon>
        <taxon>Cephalothecaceae</taxon>
        <taxon>Phialemonium</taxon>
    </lineage>
</organism>
<proteinExistence type="predicted"/>
<evidence type="ECO:0000313" key="3">
    <source>
        <dbReference type="Proteomes" id="UP001244011"/>
    </source>
</evidence>
<dbReference type="AlphaFoldDB" id="A0AAJ0C5U9"/>
<comment type="caution">
    <text evidence="2">The sequence shown here is derived from an EMBL/GenBank/DDBJ whole genome shotgun (WGS) entry which is preliminary data.</text>
</comment>
<protein>
    <submittedName>
        <fullName evidence="2">Uncharacterized protein</fullName>
    </submittedName>
</protein>
<dbReference type="Proteomes" id="UP001244011">
    <property type="component" value="Unassembled WGS sequence"/>
</dbReference>
<reference evidence="2" key="1">
    <citation type="submission" date="2023-06" db="EMBL/GenBank/DDBJ databases">
        <title>Genome-scale phylogeny and comparative genomics of the fungal order Sordariales.</title>
        <authorList>
            <consortium name="Lawrence Berkeley National Laboratory"/>
            <person name="Hensen N."/>
            <person name="Bonometti L."/>
            <person name="Westerberg I."/>
            <person name="Brannstrom I.O."/>
            <person name="Guillou S."/>
            <person name="Cros-Aarteil S."/>
            <person name="Calhoun S."/>
            <person name="Haridas S."/>
            <person name="Kuo A."/>
            <person name="Mondo S."/>
            <person name="Pangilinan J."/>
            <person name="Riley R."/>
            <person name="Labutti K."/>
            <person name="Andreopoulos B."/>
            <person name="Lipzen A."/>
            <person name="Chen C."/>
            <person name="Yanf M."/>
            <person name="Daum C."/>
            <person name="Ng V."/>
            <person name="Clum A."/>
            <person name="Steindorff A."/>
            <person name="Ohm R."/>
            <person name="Martin F."/>
            <person name="Silar P."/>
            <person name="Natvig D."/>
            <person name="Lalanne C."/>
            <person name="Gautier V."/>
            <person name="Ament-Velasquez S.L."/>
            <person name="Kruys A."/>
            <person name="Hutchinson M.I."/>
            <person name="Powell A.J."/>
            <person name="Barry K."/>
            <person name="Miller A.N."/>
            <person name="Grigoriev I.V."/>
            <person name="Debuchy R."/>
            <person name="Gladieux P."/>
            <person name="Thoren M.H."/>
            <person name="Johannesson H."/>
        </authorList>
    </citation>
    <scope>NUCLEOTIDE SEQUENCE</scope>
    <source>
        <strain evidence="2">8032-3</strain>
    </source>
</reference>
<keyword evidence="1" id="KW-1133">Transmembrane helix</keyword>
<evidence type="ECO:0000256" key="1">
    <source>
        <dbReference type="SAM" id="Phobius"/>
    </source>
</evidence>
<keyword evidence="1" id="KW-0472">Membrane</keyword>